<name>A0ABT3TDM1_9GAMM</name>
<comment type="cofactor">
    <cofactor evidence="1">
        <name>FAD</name>
        <dbReference type="ChEBI" id="CHEBI:57692"/>
    </cofactor>
</comment>
<accession>A0ABT3TDM1</accession>
<proteinExistence type="inferred from homology"/>
<keyword evidence="3" id="KW-0503">Monooxygenase</keyword>
<evidence type="ECO:0000256" key="2">
    <source>
        <dbReference type="ARBA" id="ARBA00010139"/>
    </source>
</evidence>
<dbReference type="PANTHER" id="PTHR43872">
    <property type="entry name" value="MONOOXYGENASE, PUTATIVE (AFU_ORTHOLOGUE AFUA_8G02570)-RELATED"/>
    <property type="match status" value="1"/>
</dbReference>
<keyword evidence="3" id="KW-0560">Oxidoreductase</keyword>
<organism evidence="4 5">
    <name type="scientific">Candidatus Litorirhabdus singularis</name>
    <dbReference type="NCBI Taxonomy" id="2518993"/>
    <lineage>
        <taxon>Bacteria</taxon>
        <taxon>Pseudomonadati</taxon>
        <taxon>Pseudomonadota</taxon>
        <taxon>Gammaproteobacteria</taxon>
        <taxon>Cellvibrionales</taxon>
        <taxon>Halieaceae</taxon>
        <taxon>Candidatus Litorirhabdus</taxon>
    </lineage>
</organism>
<dbReference type="Gene3D" id="3.50.50.60">
    <property type="entry name" value="FAD/NAD(P)-binding domain"/>
    <property type="match status" value="3"/>
</dbReference>
<evidence type="ECO:0000256" key="3">
    <source>
        <dbReference type="ARBA" id="ARBA00023033"/>
    </source>
</evidence>
<keyword evidence="5" id="KW-1185">Reference proteome</keyword>
<comment type="caution">
    <text evidence="4">The sequence shown here is derived from an EMBL/GenBank/DDBJ whole genome shotgun (WGS) entry which is preliminary data.</text>
</comment>
<sequence>MTTQHYDVIIVGAGLSGIGAAWHLQNQCPDKSYAILEGRATMGGTWDLFRYPGIRSDSDMHTLGYNFKPWLNAKAIADGPSIRDYIRETAAENRIEQRIHYNRKVSGAHWDSPSARWLLQTQHSDGNSEEEYSCNFLMMCAGYYSYEGGYKPDIPGRDTFAGDWIYPQEWPEALDYSGKKVVIIGSGATAVTLLPAMAEQASHVTMLQRTPTYMASKPAVDKLANLLRKILPEKWAYALTRFKNTSMQQILYHRTRTKPEQVKKLILDRVREQMGPDYDIDTHFTPDYNPWDQRLCLVPDNDLFTTVKSGKADVVTDHIEQITAQGIQLRSGEFLPADIIVCATGLNMVVMGELELSVDGEPVDLAKTWSYKGLMTTAVPNLVSTFGYINASWTLRADLTAEWCCRLLNHMSSIGAQQVVPTLRDGEESMSARPWIDDFSAGYMQREMHRFPRQGDHEPWVNPQDYGKDKKMFRTGPLEDGALVFSSPAERNTKAA</sequence>
<comment type="similarity">
    <text evidence="2">Belongs to the FAD-binding monooxygenase family.</text>
</comment>
<dbReference type="Proteomes" id="UP001143362">
    <property type="component" value="Unassembled WGS sequence"/>
</dbReference>
<dbReference type="EMBL" id="SHNN01000001">
    <property type="protein sequence ID" value="MCX2980397.1"/>
    <property type="molecule type" value="Genomic_DNA"/>
</dbReference>
<dbReference type="Pfam" id="PF13738">
    <property type="entry name" value="Pyr_redox_3"/>
    <property type="match status" value="1"/>
</dbReference>
<dbReference type="PRINTS" id="PR00411">
    <property type="entry name" value="PNDRDTASEI"/>
</dbReference>
<gene>
    <name evidence="4" type="ORF">EYC98_05865</name>
</gene>
<dbReference type="SUPFAM" id="SSF51905">
    <property type="entry name" value="FAD/NAD(P)-binding domain"/>
    <property type="match status" value="1"/>
</dbReference>
<reference evidence="4" key="1">
    <citation type="submission" date="2019-02" db="EMBL/GenBank/DDBJ databases">
        <authorList>
            <person name="Li S.-H."/>
        </authorList>
    </citation>
    <scope>NUCLEOTIDE SEQUENCE</scope>
    <source>
        <strain evidence="4">IMCC14734</strain>
    </source>
</reference>
<evidence type="ECO:0000313" key="4">
    <source>
        <dbReference type="EMBL" id="MCX2980397.1"/>
    </source>
</evidence>
<dbReference type="PANTHER" id="PTHR43872:SF1">
    <property type="entry name" value="MONOOXYGENASE, PUTATIVE (AFU_ORTHOLOGUE AFUA_8G02570)-RELATED"/>
    <property type="match status" value="1"/>
</dbReference>
<evidence type="ECO:0000256" key="1">
    <source>
        <dbReference type="ARBA" id="ARBA00001974"/>
    </source>
</evidence>
<dbReference type="RefSeq" id="WP_279244373.1">
    <property type="nucleotide sequence ID" value="NZ_SHNN01000001.1"/>
</dbReference>
<protein>
    <submittedName>
        <fullName evidence="4">NAD(P)/FAD-dependent oxidoreductase</fullName>
    </submittedName>
</protein>
<dbReference type="InterPro" id="IPR051820">
    <property type="entry name" value="FAD-binding_MO"/>
</dbReference>
<dbReference type="InterPro" id="IPR036188">
    <property type="entry name" value="FAD/NAD-bd_sf"/>
</dbReference>
<evidence type="ECO:0000313" key="5">
    <source>
        <dbReference type="Proteomes" id="UP001143362"/>
    </source>
</evidence>